<dbReference type="InterPro" id="IPR019757">
    <property type="entry name" value="Pept_S26A_signal_pept_1_Lys-AS"/>
</dbReference>
<evidence type="ECO:0000259" key="8">
    <source>
        <dbReference type="Pfam" id="PF10502"/>
    </source>
</evidence>
<dbReference type="InterPro" id="IPR000223">
    <property type="entry name" value="Pept_S26A_signal_pept_1"/>
</dbReference>
<comment type="similarity">
    <text evidence="2 7">Belongs to the peptidase S26 family.</text>
</comment>
<protein>
    <recommendedName>
        <fullName evidence="4 7">Signal peptidase I</fullName>
        <ecNumber evidence="3 7">3.4.21.89</ecNumber>
    </recommendedName>
</protein>
<evidence type="ECO:0000313" key="10">
    <source>
        <dbReference type="Proteomes" id="UP000501648"/>
    </source>
</evidence>
<dbReference type="AlphaFoldDB" id="A0A6M3ZRH6"/>
<dbReference type="CDD" id="cd06530">
    <property type="entry name" value="S26_SPase_I"/>
    <property type="match status" value="1"/>
</dbReference>
<dbReference type="PANTHER" id="PTHR43390">
    <property type="entry name" value="SIGNAL PEPTIDASE I"/>
    <property type="match status" value="1"/>
</dbReference>
<evidence type="ECO:0000256" key="5">
    <source>
        <dbReference type="ARBA" id="ARBA00022801"/>
    </source>
</evidence>
<keyword evidence="5 7" id="KW-0378">Hydrolase</keyword>
<name>A0A6M3ZRH6_9BURK</name>
<gene>
    <name evidence="9" type="primary">lepB</name>
    <name evidence="9" type="ORF">C798_12220</name>
</gene>
<dbReference type="NCBIfam" id="TIGR02227">
    <property type="entry name" value="sigpep_I_bact"/>
    <property type="match status" value="1"/>
</dbReference>
<organism evidence="9 10">
    <name type="scientific">Herbaspirillum rubrisubalbicans Os34</name>
    <dbReference type="NCBI Taxonomy" id="1235827"/>
    <lineage>
        <taxon>Bacteria</taxon>
        <taxon>Pseudomonadati</taxon>
        <taxon>Pseudomonadota</taxon>
        <taxon>Betaproteobacteria</taxon>
        <taxon>Burkholderiales</taxon>
        <taxon>Oxalobacteraceae</taxon>
        <taxon>Herbaspirillum</taxon>
    </lineage>
</organism>
<comment type="catalytic activity">
    <reaction evidence="1 7">
        <text>Cleavage of hydrophobic, N-terminal signal or leader sequences from secreted and periplasmic proteins.</text>
        <dbReference type="EC" id="3.4.21.89"/>
    </reaction>
</comment>
<evidence type="ECO:0000256" key="6">
    <source>
        <dbReference type="PIRSR" id="PIRSR600223-1"/>
    </source>
</evidence>
<feature type="domain" description="Peptidase S26" evidence="8">
    <location>
        <begin position="29"/>
        <end position="216"/>
    </location>
</feature>
<dbReference type="InterPro" id="IPR036286">
    <property type="entry name" value="LexA/Signal_pep-like_sf"/>
</dbReference>
<evidence type="ECO:0000313" key="9">
    <source>
        <dbReference type="EMBL" id="QJQ00971.1"/>
    </source>
</evidence>
<dbReference type="GO" id="GO:0006465">
    <property type="term" value="P:signal peptide processing"/>
    <property type="evidence" value="ECO:0007669"/>
    <property type="project" value="InterPro"/>
</dbReference>
<proteinExistence type="inferred from homology"/>
<feature type="active site" evidence="6">
    <location>
        <position position="107"/>
    </location>
</feature>
<dbReference type="PROSITE" id="PS00760">
    <property type="entry name" value="SPASE_I_2"/>
    <property type="match status" value="1"/>
</dbReference>
<reference evidence="9 10" key="1">
    <citation type="journal article" date="2012" name="J. Bacteriol.">
        <title>Genome sequence of the pathogenic Herbaspirillum seropedicae strain Os34, isolated from rice roots.</title>
        <authorList>
            <person name="Ye W."/>
            <person name="Ye S."/>
            <person name="Liu J."/>
            <person name="Chang S."/>
            <person name="Chen M."/>
            <person name="Zhu B."/>
            <person name="Guo L."/>
            <person name="An Q."/>
        </authorList>
    </citation>
    <scope>NUCLEOTIDE SEQUENCE [LARGE SCALE GENOMIC DNA]</scope>
    <source>
        <strain evidence="9 10">Os34</strain>
    </source>
</reference>
<dbReference type="GO" id="GO:0009003">
    <property type="term" value="F:signal peptidase activity"/>
    <property type="evidence" value="ECO:0007669"/>
    <property type="project" value="UniProtKB-EC"/>
</dbReference>
<dbReference type="PROSITE" id="PS00761">
    <property type="entry name" value="SPASE_I_3"/>
    <property type="match status" value="1"/>
</dbReference>
<dbReference type="EMBL" id="CP008956">
    <property type="protein sequence ID" value="QJQ00971.1"/>
    <property type="molecule type" value="Genomic_DNA"/>
</dbReference>
<evidence type="ECO:0000256" key="4">
    <source>
        <dbReference type="ARBA" id="ARBA00019232"/>
    </source>
</evidence>
<feature type="active site" evidence="6">
    <location>
        <position position="53"/>
    </location>
</feature>
<keyword evidence="7" id="KW-0645">Protease</keyword>
<dbReference type="Gene3D" id="2.10.109.10">
    <property type="entry name" value="Umud Fragment, subunit A"/>
    <property type="match status" value="1"/>
</dbReference>
<dbReference type="EC" id="3.4.21.89" evidence="3 7"/>
<evidence type="ECO:0000256" key="1">
    <source>
        <dbReference type="ARBA" id="ARBA00000677"/>
    </source>
</evidence>
<evidence type="ECO:0000256" key="3">
    <source>
        <dbReference type="ARBA" id="ARBA00013208"/>
    </source>
</evidence>
<dbReference type="InterPro" id="IPR019533">
    <property type="entry name" value="Peptidase_S26"/>
</dbReference>
<evidence type="ECO:0000256" key="7">
    <source>
        <dbReference type="RuleBase" id="RU362042"/>
    </source>
</evidence>
<dbReference type="Proteomes" id="UP000501648">
    <property type="component" value="Chromosome"/>
</dbReference>
<comment type="subcellular location">
    <subcellularLocation>
        <location evidence="7">Membrane</location>
        <topology evidence="7">Single-pass type II membrane protein</topology>
    </subcellularLocation>
</comment>
<dbReference type="PRINTS" id="PR00727">
    <property type="entry name" value="LEADERPTASE"/>
</dbReference>
<dbReference type="InterPro" id="IPR019758">
    <property type="entry name" value="Pept_S26A_signal_pept_1_CS"/>
</dbReference>
<sequence>MKQSSTMPVHQESVMPSTIRQLLAQNKGLLAFIALMVVFRSAIADYNVVPSGSMLPTVMVGDRILVDKLAYDLRLPLTHISLMRLGEPQRGDIVTVDSRQAGELLLKRIVGLPGDVVELRDNVLYINGQAASYGPARAQPEQGDRVDQARYRDESIDGMNHLVRLSAAHPSLHSSFGPVVVPADHYMMLGDNRDNSMDSRYFGFFARNELMGRTRRIAFSLNADQYFKPRLDRFGRRLDPVSRQ</sequence>
<accession>A0A6M3ZRH6</accession>
<dbReference type="GO" id="GO:0004252">
    <property type="term" value="F:serine-type endopeptidase activity"/>
    <property type="evidence" value="ECO:0007669"/>
    <property type="project" value="InterPro"/>
</dbReference>
<dbReference type="SUPFAM" id="SSF51306">
    <property type="entry name" value="LexA/Signal peptidase"/>
    <property type="match status" value="1"/>
</dbReference>
<dbReference type="GO" id="GO:0016020">
    <property type="term" value="C:membrane"/>
    <property type="evidence" value="ECO:0007669"/>
    <property type="project" value="UniProtKB-SubCell"/>
</dbReference>
<dbReference type="PANTHER" id="PTHR43390:SF1">
    <property type="entry name" value="CHLOROPLAST PROCESSING PEPTIDASE"/>
    <property type="match status" value="1"/>
</dbReference>
<evidence type="ECO:0000256" key="2">
    <source>
        <dbReference type="ARBA" id="ARBA00009370"/>
    </source>
</evidence>
<dbReference type="Pfam" id="PF10502">
    <property type="entry name" value="Peptidase_S26"/>
    <property type="match status" value="1"/>
</dbReference>